<dbReference type="AlphaFoldDB" id="A0A9P7RU09"/>
<dbReference type="Proteomes" id="UP001049176">
    <property type="component" value="Chromosome 7"/>
</dbReference>
<dbReference type="RefSeq" id="XP_043005666.1">
    <property type="nucleotide sequence ID" value="XM_043155884.1"/>
</dbReference>
<evidence type="ECO:0000313" key="3">
    <source>
        <dbReference type="Proteomes" id="UP001049176"/>
    </source>
</evidence>
<sequence length="111" mass="12544">MRRKKLVDSTPSAKTNSKPRRSSRLASKPLSTQISTRTHTMNEAGLGDGPGQSNQPPQKKRKPSGQQKPRSPSTSRRRPFCSPQSYTARNFITRSFASITRRKLRRHARLS</sequence>
<organism evidence="2 3">
    <name type="scientific">Marasmius oreades</name>
    <name type="common">fairy-ring Marasmius</name>
    <dbReference type="NCBI Taxonomy" id="181124"/>
    <lineage>
        <taxon>Eukaryota</taxon>
        <taxon>Fungi</taxon>
        <taxon>Dikarya</taxon>
        <taxon>Basidiomycota</taxon>
        <taxon>Agaricomycotina</taxon>
        <taxon>Agaricomycetes</taxon>
        <taxon>Agaricomycetidae</taxon>
        <taxon>Agaricales</taxon>
        <taxon>Marasmiineae</taxon>
        <taxon>Marasmiaceae</taxon>
        <taxon>Marasmius</taxon>
    </lineage>
</organism>
<gene>
    <name evidence="2" type="ORF">E1B28_010898</name>
</gene>
<name>A0A9P7RU09_9AGAR</name>
<accession>A0A9P7RU09</accession>
<keyword evidence="3" id="KW-1185">Reference proteome</keyword>
<feature type="compositionally biased region" description="Polar residues" evidence="1">
    <location>
        <begin position="29"/>
        <end position="41"/>
    </location>
</feature>
<protein>
    <submittedName>
        <fullName evidence="2">Uncharacterized protein</fullName>
    </submittedName>
</protein>
<proteinExistence type="predicted"/>
<reference evidence="2" key="1">
    <citation type="journal article" date="2021" name="Genome Biol. Evol.">
        <title>The assembled and annotated genome of the fairy-ring fungus Marasmius oreades.</title>
        <authorList>
            <person name="Hiltunen M."/>
            <person name="Ament-Velasquez S.L."/>
            <person name="Johannesson H."/>
        </authorList>
    </citation>
    <scope>NUCLEOTIDE SEQUENCE</scope>
    <source>
        <strain evidence="2">03SP1</strain>
    </source>
</reference>
<feature type="region of interest" description="Disordered" evidence="1">
    <location>
        <begin position="1"/>
        <end position="86"/>
    </location>
</feature>
<dbReference type="GeneID" id="66079973"/>
<evidence type="ECO:0000256" key="1">
    <source>
        <dbReference type="SAM" id="MobiDB-lite"/>
    </source>
</evidence>
<evidence type="ECO:0000313" key="2">
    <source>
        <dbReference type="EMBL" id="KAG7089196.1"/>
    </source>
</evidence>
<dbReference type="EMBL" id="CM032187">
    <property type="protein sequence ID" value="KAG7089196.1"/>
    <property type="molecule type" value="Genomic_DNA"/>
</dbReference>
<comment type="caution">
    <text evidence="2">The sequence shown here is derived from an EMBL/GenBank/DDBJ whole genome shotgun (WGS) entry which is preliminary data.</text>
</comment>
<dbReference type="KEGG" id="more:E1B28_010898"/>